<proteinExistence type="predicted"/>
<name>A0A1Y2A117_9PLEO</name>
<evidence type="ECO:0000313" key="2">
    <source>
        <dbReference type="Proteomes" id="UP000193144"/>
    </source>
</evidence>
<dbReference type="AlphaFoldDB" id="A0A1Y2A117"/>
<dbReference type="Proteomes" id="UP000193144">
    <property type="component" value="Unassembled WGS sequence"/>
</dbReference>
<accession>A0A1Y2A117</accession>
<sequence length="372" mass="40756">MSPLYHFRIDEIEEPLLPSPVFNYAGSWTSHDIPSPAFEDPDSMFYPSSFENQNPWDYQVLSNPPSSGLYHGRSAASLADEPSYSPWSSENHRSLSFYEICDDPRGQSSGYANCVRVPNPVSSLIAQTGPSRTNLRLKPAQYACTEMPYIWDGHAGGLGSSNLDIDGNPLGDTAGNGHAARNDILQSTAGTPNVEPLLCHPCDSAFTGTYAQGNLGRHRRLKHQSMEVASVLGACTSAFGTSGFGNGTWVSDRHIRVLSRPMQALSPSFCSATRLCSNVACVLGYTISATCLYRLNKNDRYQRHAITCGFLGAICITWGSENDLEAMLLQILPWAVLFSLCLSSIAHKYLRGWNRCNDSYDEKARASQGAEY</sequence>
<reference evidence="1 2" key="1">
    <citation type="submission" date="2016-07" db="EMBL/GenBank/DDBJ databases">
        <title>Pervasive Adenine N6-methylation of Active Genes in Fungi.</title>
        <authorList>
            <consortium name="DOE Joint Genome Institute"/>
            <person name="Mondo S.J."/>
            <person name="Dannebaum R.O."/>
            <person name="Kuo R.C."/>
            <person name="Labutti K."/>
            <person name="Haridas S."/>
            <person name="Kuo A."/>
            <person name="Salamov A."/>
            <person name="Ahrendt S.R."/>
            <person name="Lipzen A."/>
            <person name="Sullivan W."/>
            <person name="Andreopoulos W.B."/>
            <person name="Clum A."/>
            <person name="Lindquist E."/>
            <person name="Daum C."/>
            <person name="Ramamoorthy G.K."/>
            <person name="Gryganskyi A."/>
            <person name="Culley D."/>
            <person name="Magnuson J.K."/>
            <person name="James T.Y."/>
            <person name="O'Malley M.A."/>
            <person name="Stajich J.E."/>
            <person name="Spatafora J.W."/>
            <person name="Visel A."/>
            <person name="Grigoriev I.V."/>
        </authorList>
    </citation>
    <scope>NUCLEOTIDE SEQUENCE [LARGE SCALE GENOMIC DNA]</scope>
    <source>
        <strain evidence="1 2">CBS 115471</strain>
    </source>
</reference>
<comment type="caution">
    <text evidence="1">The sequence shown here is derived from an EMBL/GenBank/DDBJ whole genome shotgun (WGS) entry which is preliminary data.</text>
</comment>
<gene>
    <name evidence="1" type="ORF">BCR34DRAFT_557391</name>
</gene>
<evidence type="ECO:0000313" key="1">
    <source>
        <dbReference type="EMBL" id="ORY16223.1"/>
    </source>
</evidence>
<organism evidence="1 2">
    <name type="scientific">Clohesyomyces aquaticus</name>
    <dbReference type="NCBI Taxonomy" id="1231657"/>
    <lineage>
        <taxon>Eukaryota</taxon>
        <taxon>Fungi</taxon>
        <taxon>Dikarya</taxon>
        <taxon>Ascomycota</taxon>
        <taxon>Pezizomycotina</taxon>
        <taxon>Dothideomycetes</taxon>
        <taxon>Pleosporomycetidae</taxon>
        <taxon>Pleosporales</taxon>
        <taxon>Lindgomycetaceae</taxon>
        <taxon>Clohesyomyces</taxon>
    </lineage>
</organism>
<keyword evidence="2" id="KW-1185">Reference proteome</keyword>
<dbReference type="EMBL" id="MCFA01000019">
    <property type="protein sequence ID" value="ORY16223.1"/>
    <property type="molecule type" value="Genomic_DNA"/>
</dbReference>
<protein>
    <submittedName>
        <fullName evidence="1">Uncharacterized protein</fullName>
    </submittedName>
</protein>